<dbReference type="FunFam" id="3.90.640.10:FF:000014">
    <property type="entry name" value="Putative actin-related protein 6"/>
    <property type="match status" value="1"/>
</dbReference>
<accession>A0A4S4N0N0</accession>
<dbReference type="GO" id="GO:0005634">
    <property type="term" value="C:nucleus"/>
    <property type="evidence" value="ECO:0007669"/>
    <property type="project" value="UniProtKB-ARBA"/>
</dbReference>
<evidence type="ECO:0000256" key="2">
    <source>
        <dbReference type="ARBA" id="ARBA00005665"/>
    </source>
</evidence>
<dbReference type="Gene3D" id="3.90.640.10">
    <property type="entry name" value="Actin, Chain A, domain 4"/>
    <property type="match status" value="1"/>
</dbReference>
<evidence type="ECO:0000256" key="5">
    <source>
        <dbReference type="ARBA" id="ARBA00025222"/>
    </source>
</evidence>
<dbReference type="InterPro" id="IPR004000">
    <property type="entry name" value="Actin"/>
</dbReference>
<dbReference type="OrthoDB" id="6220758at2759"/>
<dbReference type="AlphaFoldDB" id="A0A4S4N0N0"/>
<organism evidence="8 9">
    <name type="scientific">Antrodiella citrinella</name>
    <dbReference type="NCBI Taxonomy" id="2447956"/>
    <lineage>
        <taxon>Eukaryota</taxon>
        <taxon>Fungi</taxon>
        <taxon>Dikarya</taxon>
        <taxon>Basidiomycota</taxon>
        <taxon>Agaricomycotina</taxon>
        <taxon>Agaricomycetes</taxon>
        <taxon>Polyporales</taxon>
        <taxon>Steccherinaceae</taxon>
        <taxon>Antrodiella</taxon>
    </lineage>
</organism>
<dbReference type="InterPro" id="IPR043129">
    <property type="entry name" value="ATPase_NBD"/>
</dbReference>
<proteinExistence type="inferred from homology"/>
<evidence type="ECO:0000256" key="6">
    <source>
        <dbReference type="ARBA" id="ARBA00063309"/>
    </source>
</evidence>
<dbReference type="Proteomes" id="UP000308730">
    <property type="component" value="Unassembled WGS sequence"/>
</dbReference>
<dbReference type="SMART" id="SM00268">
    <property type="entry name" value="ACTIN"/>
    <property type="match status" value="1"/>
</dbReference>
<name>A0A4S4N0N0_9APHY</name>
<keyword evidence="9" id="KW-1185">Reference proteome</keyword>
<gene>
    <name evidence="8" type="ORF">EUX98_g1763</name>
</gene>
<comment type="subcellular location">
    <subcellularLocation>
        <location evidence="1">Cytoplasm</location>
    </subcellularLocation>
</comment>
<evidence type="ECO:0000313" key="8">
    <source>
        <dbReference type="EMBL" id="THH32426.1"/>
    </source>
</evidence>
<evidence type="ECO:0000256" key="7">
    <source>
        <dbReference type="ARBA" id="ARBA00073820"/>
    </source>
</evidence>
<comment type="subunit">
    <text evidence="6">Component of the SWR1 chromatin remodeling complex.</text>
</comment>
<dbReference type="CDD" id="cd10210">
    <property type="entry name" value="ASKHA_NBD_Arp6"/>
    <property type="match status" value="1"/>
</dbReference>
<evidence type="ECO:0000256" key="1">
    <source>
        <dbReference type="ARBA" id="ARBA00004496"/>
    </source>
</evidence>
<dbReference type="GO" id="GO:0005737">
    <property type="term" value="C:cytoplasm"/>
    <property type="evidence" value="ECO:0007669"/>
    <property type="project" value="UniProtKB-SubCell"/>
</dbReference>
<dbReference type="PANTHER" id="PTHR11937">
    <property type="entry name" value="ACTIN"/>
    <property type="match status" value="1"/>
</dbReference>
<dbReference type="SUPFAM" id="SSF53067">
    <property type="entry name" value="Actin-like ATPase domain"/>
    <property type="match status" value="2"/>
</dbReference>
<comment type="similarity">
    <text evidence="2">Belongs to the actin family. ARP6 subfamily.</text>
</comment>
<evidence type="ECO:0000256" key="3">
    <source>
        <dbReference type="ARBA" id="ARBA00018633"/>
    </source>
</evidence>
<comment type="function">
    <text evidence="5">Component of the SWR1 complex which mediates the ATP-dependent exchange of histone H2A for the H2A variant HZT1 leading to transcriptional regulation of selected genes by chromatin remodeling. Involved in chromosome stability.</text>
</comment>
<protein>
    <recommendedName>
        <fullName evidence="3">Actin-like protein ARP6</fullName>
    </recommendedName>
    <alternativeName>
        <fullName evidence="7">Actin-like protein arp6</fullName>
    </alternativeName>
</protein>
<sequence>MKQKTVVLDNGASTIKLGVTGVDKTPRIVPNGVFRSKGDKATYVGQEVYDCQDFASLHYRLPFEKGYLVDWDVQKAVWDGIFYGGKLGVETTDASLLITEPYFDLPKLQEMYDQFVFEEYEFKSYHRCTPASLMPFSNLFSERGSPNPECMIIVDSGFSFTHVVPIMSGAVVWNAVKRIDVGGKLLTNHLKNLVSFRQWNMMDETYIINNVKEACCYVTQNFKQELETCKANLGNNPVHREYILPDYSVNRPGHVRQPDEAMQNSYQILHMNNERFSVPEVLFRPDDIGTLSLSFYYMLREIDVIVRF</sequence>
<keyword evidence="4" id="KW-0963">Cytoplasm</keyword>
<reference evidence="8 9" key="1">
    <citation type="submission" date="2019-02" db="EMBL/GenBank/DDBJ databases">
        <title>Genome sequencing of the rare red list fungi Antrodiella citrinella (Flaviporus citrinellus).</title>
        <authorList>
            <person name="Buettner E."/>
            <person name="Kellner H."/>
        </authorList>
    </citation>
    <scope>NUCLEOTIDE SEQUENCE [LARGE SCALE GENOMIC DNA]</scope>
    <source>
        <strain evidence="8 9">DSM 108506</strain>
    </source>
</reference>
<comment type="caution">
    <text evidence="8">The sequence shown here is derived from an EMBL/GenBank/DDBJ whole genome shotgun (WGS) entry which is preliminary data.</text>
</comment>
<evidence type="ECO:0000313" key="9">
    <source>
        <dbReference type="Proteomes" id="UP000308730"/>
    </source>
</evidence>
<dbReference type="Pfam" id="PF00022">
    <property type="entry name" value="Actin"/>
    <property type="match status" value="1"/>
</dbReference>
<dbReference type="EMBL" id="SGPM01000022">
    <property type="protein sequence ID" value="THH32426.1"/>
    <property type="molecule type" value="Genomic_DNA"/>
</dbReference>
<dbReference type="Gene3D" id="3.30.420.40">
    <property type="match status" value="2"/>
</dbReference>
<dbReference type="Gene3D" id="2.30.36.70">
    <property type="entry name" value="Actin, Chain A, domain 2"/>
    <property type="match status" value="1"/>
</dbReference>
<evidence type="ECO:0000256" key="4">
    <source>
        <dbReference type="ARBA" id="ARBA00022490"/>
    </source>
</evidence>